<dbReference type="Proteomes" id="UP000703674">
    <property type="component" value="Unassembled WGS sequence"/>
</dbReference>
<proteinExistence type="predicted"/>
<sequence>MKRILFLLGAFVFLFSAEGVSQERNKLLVFTKTNGFVHESISAGKAALIEAGNAAGIEVDTTSDANYFRQEKLAEYKAVVFLNTTGDILNSEQQAAFENYIRAGGGFAGIHSAADTEYEWPWYGKMVGGYFQSHPHIQSAEISVVNRKHPATRHLPKKWEREDEWYNYKNINPQIEVLATLNESSYEGGENGAFHPIAWYQHYDGGRAFYTGGGHTSESYQQPDFLKHVIQGILWAGGIKPITE</sequence>
<name>A0ABX1CZR1_9FLAO</name>
<reference evidence="2 3" key="1">
    <citation type="submission" date="2020-03" db="EMBL/GenBank/DDBJ databases">
        <title>Salinimicrobium sp. nov, isolated from SCS.</title>
        <authorList>
            <person name="Cao W.R."/>
        </authorList>
    </citation>
    <scope>NUCLEOTIDE SEQUENCE [LARGE SCALE GENOMIC DNA]</scope>
    <source>
        <strain evidence="3">J15B91</strain>
    </source>
</reference>
<dbReference type="EMBL" id="JAAVJR010000007">
    <property type="protein sequence ID" value="NJW53755.1"/>
    <property type="molecule type" value="Genomic_DNA"/>
</dbReference>
<dbReference type="Gene3D" id="3.40.50.880">
    <property type="match status" value="1"/>
</dbReference>
<organism evidence="2 3">
    <name type="scientific">Salinimicrobium oceani</name>
    <dbReference type="NCBI Taxonomy" id="2722702"/>
    <lineage>
        <taxon>Bacteria</taxon>
        <taxon>Pseudomonadati</taxon>
        <taxon>Bacteroidota</taxon>
        <taxon>Flavobacteriia</taxon>
        <taxon>Flavobacteriales</taxon>
        <taxon>Flavobacteriaceae</taxon>
        <taxon>Salinimicrobium</taxon>
    </lineage>
</organism>
<comment type="caution">
    <text evidence="2">The sequence shown here is derived from an EMBL/GenBank/DDBJ whole genome shotgun (WGS) entry which is preliminary data.</text>
</comment>
<keyword evidence="3" id="KW-1185">Reference proteome</keyword>
<accession>A0ABX1CZR1</accession>
<dbReference type="InterPro" id="IPR029062">
    <property type="entry name" value="Class_I_gatase-like"/>
</dbReference>
<dbReference type="SUPFAM" id="SSF52317">
    <property type="entry name" value="Class I glutamine amidotransferase-like"/>
    <property type="match status" value="1"/>
</dbReference>
<dbReference type="Pfam" id="PF06283">
    <property type="entry name" value="ThuA"/>
    <property type="match status" value="1"/>
</dbReference>
<gene>
    <name evidence="2" type="ORF">HC175_12575</name>
</gene>
<feature type="domain" description="ThuA-like" evidence="1">
    <location>
        <begin position="26"/>
        <end position="236"/>
    </location>
</feature>
<dbReference type="InterPro" id="IPR029010">
    <property type="entry name" value="ThuA-like"/>
</dbReference>
<evidence type="ECO:0000313" key="2">
    <source>
        <dbReference type="EMBL" id="NJW53755.1"/>
    </source>
</evidence>
<dbReference type="RefSeq" id="WP_168138855.1">
    <property type="nucleotide sequence ID" value="NZ_JAAVJR010000007.1"/>
</dbReference>
<evidence type="ECO:0000259" key="1">
    <source>
        <dbReference type="Pfam" id="PF06283"/>
    </source>
</evidence>
<dbReference type="PANTHER" id="PTHR40469">
    <property type="entry name" value="SECRETED GLYCOSYL HYDROLASE"/>
    <property type="match status" value="1"/>
</dbReference>
<evidence type="ECO:0000313" key="3">
    <source>
        <dbReference type="Proteomes" id="UP000703674"/>
    </source>
</evidence>
<dbReference type="PANTHER" id="PTHR40469:SF2">
    <property type="entry name" value="GALACTOSE-BINDING DOMAIN-LIKE SUPERFAMILY PROTEIN"/>
    <property type="match status" value="1"/>
</dbReference>
<protein>
    <submittedName>
        <fullName evidence="2">ThuA domain-containing protein</fullName>
    </submittedName>
</protein>